<dbReference type="InterPro" id="IPR015886">
    <property type="entry name" value="H2TH_FPG"/>
</dbReference>
<dbReference type="InterPro" id="IPR010979">
    <property type="entry name" value="Ribosomal_uS13-like_H2TH"/>
</dbReference>
<dbReference type="SUPFAM" id="SSF57716">
    <property type="entry name" value="Glucocorticoid receptor-like (DNA-binding domain)"/>
    <property type="match status" value="1"/>
</dbReference>
<dbReference type="GO" id="GO:0140078">
    <property type="term" value="F:class I DNA-(apurinic or apyrimidinic site) endonuclease activity"/>
    <property type="evidence" value="ECO:0007669"/>
    <property type="project" value="UniProtKB-EC"/>
</dbReference>
<dbReference type="NCBIfam" id="NF002211">
    <property type="entry name" value="PRK01103.1"/>
    <property type="match status" value="1"/>
</dbReference>
<evidence type="ECO:0000256" key="7">
    <source>
        <dbReference type="ARBA" id="ARBA00022771"/>
    </source>
</evidence>
<dbReference type="Pfam" id="PF06827">
    <property type="entry name" value="zf-FPG_IleRS"/>
    <property type="match status" value="1"/>
</dbReference>
<dbReference type="FunFam" id="1.10.8.50:FF:000003">
    <property type="entry name" value="Formamidopyrimidine-DNA glycosylase"/>
    <property type="match status" value="1"/>
</dbReference>
<dbReference type="GO" id="GO:0008270">
    <property type="term" value="F:zinc ion binding"/>
    <property type="evidence" value="ECO:0007669"/>
    <property type="project" value="UniProtKB-KW"/>
</dbReference>
<evidence type="ECO:0000313" key="19">
    <source>
        <dbReference type="EMBL" id="OGE81709.1"/>
    </source>
</evidence>
<evidence type="ECO:0000313" key="20">
    <source>
        <dbReference type="Proteomes" id="UP000178892"/>
    </source>
</evidence>
<keyword evidence="6" id="KW-0227">DNA damage</keyword>
<comment type="caution">
    <text evidence="19">The sequence shown here is derived from an EMBL/GenBank/DDBJ whole genome shotgun (WGS) entry which is preliminary data.</text>
</comment>
<evidence type="ECO:0000256" key="16">
    <source>
        <dbReference type="PROSITE-ProRule" id="PRU00391"/>
    </source>
</evidence>
<dbReference type="PROSITE" id="PS51066">
    <property type="entry name" value="ZF_FPG_2"/>
    <property type="match status" value="1"/>
</dbReference>
<keyword evidence="8" id="KW-0378">Hydrolase</keyword>
<dbReference type="AlphaFoldDB" id="A0A1F5NVK8"/>
<dbReference type="GO" id="GO:0034039">
    <property type="term" value="F:8-oxo-7,8-dihydroguanine DNA N-glycosylase activity"/>
    <property type="evidence" value="ECO:0007669"/>
    <property type="project" value="TreeGrafter"/>
</dbReference>
<evidence type="ECO:0000256" key="14">
    <source>
        <dbReference type="ARBA" id="ARBA00023295"/>
    </source>
</evidence>
<dbReference type="Pfam" id="PF06831">
    <property type="entry name" value="H2TH"/>
    <property type="match status" value="1"/>
</dbReference>
<dbReference type="InterPro" id="IPR000214">
    <property type="entry name" value="Znf_DNA_glyclase/AP_lyase"/>
</dbReference>
<comment type="catalytic activity">
    <reaction evidence="15">
        <text>2'-deoxyribonucleotide-(2'-deoxyribose 5'-phosphate)-2'-deoxyribonucleotide-DNA = a 3'-end 2'-deoxyribonucleotide-(2,3-dehydro-2,3-deoxyribose 5'-phosphate)-DNA + a 5'-end 5'-phospho-2'-deoxyribonucleoside-DNA + H(+)</text>
        <dbReference type="Rhea" id="RHEA:66592"/>
        <dbReference type="Rhea" id="RHEA-COMP:13180"/>
        <dbReference type="Rhea" id="RHEA-COMP:16897"/>
        <dbReference type="Rhea" id="RHEA-COMP:17067"/>
        <dbReference type="ChEBI" id="CHEBI:15378"/>
        <dbReference type="ChEBI" id="CHEBI:136412"/>
        <dbReference type="ChEBI" id="CHEBI:157695"/>
        <dbReference type="ChEBI" id="CHEBI:167181"/>
        <dbReference type="EC" id="4.2.99.18"/>
    </reaction>
</comment>
<organism evidence="19 20">
    <name type="scientific">Candidatus Doudnabacteria bacterium RIFCSPHIGHO2_01_FULL_46_24</name>
    <dbReference type="NCBI Taxonomy" id="1817825"/>
    <lineage>
        <taxon>Bacteria</taxon>
        <taxon>Candidatus Doudnaibacteriota</taxon>
    </lineage>
</organism>
<evidence type="ECO:0000256" key="6">
    <source>
        <dbReference type="ARBA" id="ARBA00022763"/>
    </source>
</evidence>
<evidence type="ECO:0000256" key="15">
    <source>
        <dbReference type="ARBA" id="ARBA00044632"/>
    </source>
</evidence>
<dbReference type="PANTHER" id="PTHR22993:SF9">
    <property type="entry name" value="FORMAMIDOPYRIMIDINE-DNA GLYCOSYLASE"/>
    <property type="match status" value="1"/>
</dbReference>
<dbReference type="Gene3D" id="1.10.8.50">
    <property type="match status" value="1"/>
</dbReference>
<evidence type="ECO:0000256" key="4">
    <source>
        <dbReference type="ARBA" id="ARBA00011245"/>
    </source>
</evidence>
<dbReference type="SMART" id="SM00898">
    <property type="entry name" value="Fapy_DNA_glyco"/>
    <property type="match status" value="1"/>
</dbReference>
<evidence type="ECO:0000259" key="18">
    <source>
        <dbReference type="PROSITE" id="PS51068"/>
    </source>
</evidence>
<feature type="domain" description="Formamidopyrimidine-DNA glycosylase catalytic" evidence="18">
    <location>
        <begin position="2"/>
        <end position="145"/>
    </location>
</feature>
<comment type="catalytic activity">
    <reaction evidence="1">
        <text>Hydrolysis of DNA containing ring-opened 7-methylguanine residues, releasing 2,6-diamino-4-hydroxy-5-(N-methyl)formamidopyrimidine.</text>
        <dbReference type="EC" id="3.2.2.23"/>
    </reaction>
</comment>
<accession>A0A1F5NVK8</accession>
<dbReference type="GO" id="GO:0006284">
    <property type="term" value="P:base-excision repair"/>
    <property type="evidence" value="ECO:0007669"/>
    <property type="project" value="InterPro"/>
</dbReference>
<dbReference type="InterPro" id="IPR012319">
    <property type="entry name" value="FPG_cat"/>
</dbReference>
<evidence type="ECO:0000256" key="12">
    <source>
        <dbReference type="ARBA" id="ARBA00023239"/>
    </source>
</evidence>
<dbReference type="InterPro" id="IPR020629">
    <property type="entry name" value="FPG_Glyclase"/>
</dbReference>
<keyword evidence="10" id="KW-0238">DNA-binding</keyword>
<comment type="similarity">
    <text evidence="3">Belongs to the FPG family.</text>
</comment>
<dbReference type="SMART" id="SM01232">
    <property type="entry name" value="H2TH"/>
    <property type="match status" value="1"/>
</dbReference>
<keyword evidence="5" id="KW-0479">Metal-binding</keyword>
<feature type="domain" description="FPG-type" evidence="17">
    <location>
        <begin position="271"/>
        <end position="305"/>
    </location>
</feature>
<proteinExistence type="inferred from homology"/>
<evidence type="ECO:0000256" key="13">
    <source>
        <dbReference type="ARBA" id="ARBA00023268"/>
    </source>
</evidence>
<dbReference type="NCBIfam" id="TIGR00577">
    <property type="entry name" value="fpg"/>
    <property type="match status" value="1"/>
</dbReference>
<dbReference type="InterPro" id="IPR010663">
    <property type="entry name" value="Znf_FPG/IleRS"/>
</dbReference>
<keyword evidence="7 16" id="KW-0863">Zinc-finger</keyword>
<keyword evidence="9" id="KW-0862">Zinc</keyword>
<keyword evidence="11" id="KW-0234">DNA repair</keyword>
<dbReference type="InterPro" id="IPR035937">
    <property type="entry name" value="FPG_N"/>
</dbReference>
<dbReference type="SUPFAM" id="SSF81624">
    <property type="entry name" value="N-terminal domain of MutM-like DNA repair proteins"/>
    <property type="match status" value="1"/>
</dbReference>
<keyword evidence="12" id="KW-0456">Lyase</keyword>
<evidence type="ECO:0000256" key="8">
    <source>
        <dbReference type="ARBA" id="ARBA00022801"/>
    </source>
</evidence>
<evidence type="ECO:0000259" key="17">
    <source>
        <dbReference type="PROSITE" id="PS51066"/>
    </source>
</evidence>
<reference evidence="19 20" key="1">
    <citation type="journal article" date="2016" name="Nat. Commun.">
        <title>Thousands of microbial genomes shed light on interconnected biogeochemical processes in an aquifer system.</title>
        <authorList>
            <person name="Anantharaman K."/>
            <person name="Brown C.T."/>
            <person name="Hug L.A."/>
            <person name="Sharon I."/>
            <person name="Castelle C.J."/>
            <person name="Probst A.J."/>
            <person name="Thomas B.C."/>
            <person name="Singh A."/>
            <person name="Wilkins M.J."/>
            <person name="Karaoz U."/>
            <person name="Brodie E.L."/>
            <person name="Williams K.H."/>
            <person name="Hubbard S.S."/>
            <person name="Banfield J.F."/>
        </authorList>
    </citation>
    <scope>NUCLEOTIDE SEQUENCE [LARGE SCALE GENOMIC DNA]</scope>
</reference>
<keyword evidence="13" id="KW-0511">Multifunctional enzyme</keyword>
<evidence type="ECO:0000256" key="10">
    <source>
        <dbReference type="ARBA" id="ARBA00023125"/>
    </source>
</evidence>
<dbReference type="EMBL" id="MFEL01000006">
    <property type="protein sequence ID" value="OGE81709.1"/>
    <property type="molecule type" value="Genomic_DNA"/>
</dbReference>
<name>A0A1F5NVK8_9BACT</name>
<dbReference type="Pfam" id="PF01149">
    <property type="entry name" value="Fapy_DNA_glyco"/>
    <property type="match status" value="1"/>
</dbReference>
<dbReference type="Gene3D" id="3.20.190.10">
    <property type="entry name" value="MutM-like, N-terminal"/>
    <property type="match status" value="1"/>
</dbReference>
<protein>
    <submittedName>
        <fullName evidence="19">DNA-formamidopyrimidine glycosylase</fullName>
    </submittedName>
</protein>
<dbReference type="Proteomes" id="UP000178892">
    <property type="component" value="Unassembled WGS sequence"/>
</dbReference>
<dbReference type="PROSITE" id="PS51068">
    <property type="entry name" value="FPG_CAT"/>
    <property type="match status" value="1"/>
</dbReference>
<dbReference type="CDD" id="cd08966">
    <property type="entry name" value="EcFpg-like_N"/>
    <property type="match status" value="1"/>
</dbReference>
<dbReference type="GO" id="GO:0003684">
    <property type="term" value="F:damaged DNA binding"/>
    <property type="evidence" value="ECO:0007669"/>
    <property type="project" value="InterPro"/>
</dbReference>
<evidence type="ECO:0000256" key="9">
    <source>
        <dbReference type="ARBA" id="ARBA00022833"/>
    </source>
</evidence>
<evidence type="ECO:0000256" key="3">
    <source>
        <dbReference type="ARBA" id="ARBA00009409"/>
    </source>
</evidence>
<keyword evidence="14" id="KW-0326">Glycosidase</keyword>
<evidence type="ECO:0000256" key="11">
    <source>
        <dbReference type="ARBA" id="ARBA00023204"/>
    </source>
</evidence>
<gene>
    <name evidence="19" type="ORF">A2720_02220</name>
</gene>
<evidence type="ECO:0000256" key="5">
    <source>
        <dbReference type="ARBA" id="ARBA00022723"/>
    </source>
</evidence>
<dbReference type="PANTHER" id="PTHR22993">
    <property type="entry name" value="FORMAMIDOPYRIMIDINE-DNA GLYCOSYLASE"/>
    <property type="match status" value="1"/>
</dbReference>
<sequence length="305" mass="34911">MPELPEVETVVRELRPRLKNRKIKSVRVLLPKMVAMGPGTLSNLRKNAHDVALSFAYTLRGKKITDVKRRAKMIIIDLAGKFAILVHLKMTGQLIFLDKKHLDKQIRLLNVEDAPPQRLPAKSTHVIFEFTDGAKLFYNDYRQFGYLKLVTDKELPQVRELQEYGPEPLDNRYAIAQLLSSLNKRPNAKIKQFLMDPKNIAGIGNIYSDEILYYAKIRPIRRVRSVKGEERRRLFMAIKKILKDATAHYGSSVGDFVRPSGDWGTYGLLHKVYGRAGEKCKKCGSIIKSIKFNGRTGSFCPKEQR</sequence>
<dbReference type="SUPFAM" id="SSF46946">
    <property type="entry name" value="S13-like H2TH domain"/>
    <property type="match status" value="1"/>
</dbReference>
<comment type="subunit">
    <text evidence="4">Monomer.</text>
</comment>
<evidence type="ECO:0000256" key="1">
    <source>
        <dbReference type="ARBA" id="ARBA00001668"/>
    </source>
</evidence>
<dbReference type="STRING" id="1817825.A2720_02220"/>
<evidence type="ECO:0000256" key="2">
    <source>
        <dbReference type="ARBA" id="ARBA00001947"/>
    </source>
</evidence>
<comment type="cofactor">
    <cofactor evidence="2">
        <name>Zn(2+)</name>
        <dbReference type="ChEBI" id="CHEBI:29105"/>
    </cofactor>
</comment>